<dbReference type="AlphaFoldDB" id="A0A6A1W9R6"/>
<proteinExistence type="predicted"/>
<dbReference type="InterPro" id="IPR004158">
    <property type="entry name" value="DUF247_pln"/>
</dbReference>
<dbReference type="EMBL" id="RXIC02000021">
    <property type="protein sequence ID" value="KAB1220777.1"/>
    <property type="molecule type" value="Genomic_DNA"/>
</dbReference>
<name>A0A6A1W9R6_9ROSI</name>
<evidence type="ECO:0000313" key="1">
    <source>
        <dbReference type="EMBL" id="KAB1220777.1"/>
    </source>
</evidence>
<dbReference type="Pfam" id="PF03140">
    <property type="entry name" value="DUF247"/>
    <property type="match status" value="1"/>
</dbReference>
<dbReference type="PANTHER" id="PTHR31170">
    <property type="entry name" value="BNAC04G53230D PROTEIN"/>
    <property type="match status" value="1"/>
</dbReference>
<sequence length="279" mass="32727">MVKLDAVFIIELFWRSHKWTRKLSNEGYPSPEVPYHLSVNPCRKNITEKDLILLENQLPYFILEGLYSEFVYKILEERGHDVPTFLQLTSCEFFLGDPQIPAAVKQRGKGSIAHFTDLLRACYCHEMPTIGKINTTYNATKLKEAGLKFKRSKTETLHVQFHYPEIFRWLPCLNCSALSACLPCFKCIHYMKRMHPRLELSHLLVEMGTEVLFRNLMALEQCHYPFETRICNYKRLLDNLIVTGRMWNSWLTKRLLRTASVAVMQRQNSSVLFVIRLCM</sequence>
<accession>A0A6A1W9R6</accession>
<organism evidence="1 2">
    <name type="scientific">Morella rubra</name>
    <name type="common">Chinese bayberry</name>
    <dbReference type="NCBI Taxonomy" id="262757"/>
    <lineage>
        <taxon>Eukaryota</taxon>
        <taxon>Viridiplantae</taxon>
        <taxon>Streptophyta</taxon>
        <taxon>Embryophyta</taxon>
        <taxon>Tracheophyta</taxon>
        <taxon>Spermatophyta</taxon>
        <taxon>Magnoliopsida</taxon>
        <taxon>eudicotyledons</taxon>
        <taxon>Gunneridae</taxon>
        <taxon>Pentapetalae</taxon>
        <taxon>rosids</taxon>
        <taxon>fabids</taxon>
        <taxon>Fagales</taxon>
        <taxon>Myricaceae</taxon>
        <taxon>Morella</taxon>
    </lineage>
</organism>
<dbReference type="Proteomes" id="UP000516437">
    <property type="component" value="Chromosome 3"/>
</dbReference>
<comment type="caution">
    <text evidence="1">The sequence shown here is derived from an EMBL/GenBank/DDBJ whole genome shotgun (WGS) entry which is preliminary data.</text>
</comment>
<reference evidence="1 2" key="1">
    <citation type="journal article" date="2019" name="Plant Biotechnol. J.">
        <title>The red bayberry genome and genetic basis of sex determination.</title>
        <authorList>
            <person name="Jia H.M."/>
            <person name="Jia H.J."/>
            <person name="Cai Q.L."/>
            <person name="Wang Y."/>
            <person name="Zhao H.B."/>
            <person name="Yang W.F."/>
            <person name="Wang G.Y."/>
            <person name="Li Y.H."/>
            <person name="Zhan D.L."/>
            <person name="Shen Y.T."/>
            <person name="Niu Q.F."/>
            <person name="Chang L."/>
            <person name="Qiu J."/>
            <person name="Zhao L."/>
            <person name="Xie H.B."/>
            <person name="Fu W.Y."/>
            <person name="Jin J."/>
            <person name="Li X.W."/>
            <person name="Jiao Y."/>
            <person name="Zhou C.C."/>
            <person name="Tu T."/>
            <person name="Chai C.Y."/>
            <person name="Gao J.L."/>
            <person name="Fan L.J."/>
            <person name="van de Weg E."/>
            <person name="Wang J.Y."/>
            <person name="Gao Z.S."/>
        </authorList>
    </citation>
    <scope>NUCLEOTIDE SEQUENCE [LARGE SCALE GENOMIC DNA]</scope>
    <source>
        <tissue evidence="1">Leaves</tissue>
    </source>
</reference>
<dbReference type="OrthoDB" id="591587at2759"/>
<gene>
    <name evidence="1" type="ORF">CJ030_MR3G027876</name>
</gene>
<evidence type="ECO:0000313" key="2">
    <source>
        <dbReference type="Proteomes" id="UP000516437"/>
    </source>
</evidence>
<keyword evidence="2" id="KW-1185">Reference proteome</keyword>
<dbReference type="PANTHER" id="PTHR31170:SF9">
    <property type="entry name" value="PROTEIN, PUTATIVE (DUF247)-RELATED"/>
    <property type="match status" value="1"/>
</dbReference>
<protein>
    <submittedName>
        <fullName evidence="1">Uncharacterized protein</fullName>
    </submittedName>
</protein>